<feature type="region of interest" description="Disordered" evidence="1">
    <location>
        <begin position="133"/>
        <end position="167"/>
    </location>
</feature>
<dbReference type="EMBL" id="JABBWM010000091">
    <property type="protein sequence ID" value="KAG2092305.1"/>
    <property type="molecule type" value="Genomic_DNA"/>
</dbReference>
<feature type="compositionally biased region" description="Polar residues" evidence="1">
    <location>
        <begin position="133"/>
        <end position="142"/>
    </location>
</feature>
<gene>
    <name evidence="2" type="ORF">F5147DRAFT_657714</name>
</gene>
<protein>
    <submittedName>
        <fullName evidence="2">Uncharacterized protein</fullName>
    </submittedName>
</protein>
<dbReference type="Proteomes" id="UP000823399">
    <property type="component" value="Unassembled WGS sequence"/>
</dbReference>
<evidence type="ECO:0000313" key="2">
    <source>
        <dbReference type="EMBL" id="KAG2092305.1"/>
    </source>
</evidence>
<evidence type="ECO:0000313" key="3">
    <source>
        <dbReference type="Proteomes" id="UP000823399"/>
    </source>
</evidence>
<dbReference type="AlphaFoldDB" id="A0A9P7EWE4"/>
<evidence type="ECO:0000256" key="1">
    <source>
        <dbReference type="SAM" id="MobiDB-lite"/>
    </source>
</evidence>
<organism evidence="2 3">
    <name type="scientific">Suillus discolor</name>
    <dbReference type="NCBI Taxonomy" id="1912936"/>
    <lineage>
        <taxon>Eukaryota</taxon>
        <taxon>Fungi</taxon>
        <taxon>Dikarya</taxon>
        <taxon>Basidiomycota</taxon>
        <taxon>Agaricomycotina</taxon>
        <taxon>Agaricomycetes</taxon>
        <taxon>Agaricomycetidae</taxon>
        <taxon>Boletales</taxon>
        <taxon>Suillineae</taxon>
        <taxon>Suillaceae</taxon>
        <taxon>Suillus</taxon>
    </lineage>
</organism>
<keyword evidence="3" id="KW-1185">Reference proteome</keyword>
<dbReference type="RefSeq" id="XP_041286830.1">
    <property type="nucleotide sequence ID" value="XM_041434309.1"/>
</dbReference>
<accession>A0A9P7EWE4</accession>
<name>A0A9P7EWE4_9AGAM</name>
<comment type="caution">
    <text evidence="2">The sequence shown here is derived from an EMBL/GenBank/DDBJ whole genome shotgun (WGS) entry which is preliminary data.</text>
</comment>
<proteinExistence type="predicted"/>
<dbReference type="GeneID" id="64696568"/>
<sequence length="392" mass="42475">MPEWTCTGCATVLRFEEVDQKKVIGKHCKACVHRQKTAGTWPVPAIAGTFCCPFRYRGCRFSNQIDRVRKHYAKSVECPGPGTGDTPMTIYGPAASLSSQELGKFVEASYPAEGLTPIVKTVDYRPRAANAPIATSLSSALPPTQPKSASPPTEPKPPLPPTKPNTPDVLVAERVLTDHAAPLEGGVCIEISSAQAAVLLDDTVVSDDQGDPVPLDDMIVPLDDPVSSPAPTADLVPLDSSALLDNSQGNHGPVGDAVPLVDPITVAVQKADNKRKETASSSETDGKGVQKRIKLNATPTYRVHCPSASLRAHFKEKKEKKEKGSLNQWHVYSFSFTPAWGNRNIRIYREEDLRFWWTGMAKIDPSLVGPGGSYRLICVRLGLQILDIESFD</sequence>
<feature type="compositionally biased region" description="Pro residues" evidence="1">
    <location>
        <begin position="152"/>
        <end position="164"/>
    </location>
</feature>
<dbReference type="OrthoDB" id="10428774at2759"/>
<reference evidence="2" key="1">
    <citation type="journal article" date="2020" name="New Phytol.">
        <title>Comparative genomics reveals dynamic genome evolution in host specialist ectomycorrhizal fungi.</title>
        <authorList>
            <person name="Lofgren L.A."/>
            <person name="Nguyen N.H."/>
            <person name="Vilgalys R."/>
            <person name="Ruytinx J."/>
            <person name="Liao H.L."/>
            <person name="Branco S."/>
            <person name="Kuo A."/>
            <person name="LaButti K."/>
            <person name="Lipzen A."/>
            <person name="Andreopoulos W."/>
            <person name="Pangilinan J."/>
            <person name="Riley R."/>
            <person name="Hundley H."/>
            <person name="Na H."/>
            <person name="Barry K."/>
            <person name="Grigoriev I.V."/>
            <person name="Stajich J.E."/>
            <person name="Kennedy P.G."/>
        </authorList>
    </citation>
    <scope>NUCLEOTIDE SEQUENCE</scope>
    <source>
        <strain evidence="2">FC423</strain>
    </source>
</reference>